<proteinExistence type="predicted"/>
<evidence type="ECO:0000256" key="2">
    <source>
        <dbReference type="PROSITE-ProRule" id="PRU00124"/>
    </source>
</evidence>
<feature type="transmembrane region" description="Helical" evidence="4">
    <location>
        <begin position="416"/>
        <end position="435"/>
    </location>
</feature>
<evidence type="ECO:0000256" key="4">
    <source>
        <dbReference type="SAM" id="Phobius"/>
    </source>
</evidence>
<dbReference type="InterPro" id="IPR002172">
    <property type="entry name" value="LDrepeatLR_classA_rpt"/>
</dbReference>
<dbReference type="AlphaFoldDB" id="A0A1S3I954"/>
<keyword evidence="4" id="KW-1133">Transmembrane helix</keyword>
<evidence type="ECO:0000256" key="3">
    <source>
        <dbReference type="SAM" id="MobiDB-lite"/>
    </source>
</evidence>
<dbReference type="InParanoid" id="A0A1S3I954"/>
<name>A0A1S3I954_LINAN</name>
<dbReference type="Proteomes" id="UP000085678">
    <property type="component" value="Unplaced"/>
</dbReference>
<keyword evidence="6" id="KW-1185">Reference proteome</keyword>
<feature type="compositionally biased region" description="Polar residues" evidence="3">
    <location>
        <begin position="487"/>
        <end position="503"/>
    </location>
</feature>
<keyword evidence="4" id="KW-0472">Membrane</keyword>
<feature type="region of interest" description="Disordered" evidence="3">
    <location>
        <begin position="465"/>
        <end position="573"/>
    </location>
</feature>
<dbReference type="STRING" id="7574.A0A1S3I954"/>
<sequence length="573" mass="63653">MYGGVKRFSASSTIWALWILFIIQLQGSRGQKANVPVINITGFDTESGYIKSPNFPSLGLTPVIYRLVSKSTSSYLAGFIELKTIDIFVSYKSRLLIYDCDCEENDKKTIVNKRIYFVSTGNVVTVKYEPNVTNDTRFSGDIFKFEYKFITEMPNERVVMNESVCSTYNLLGLTQLGRYVGTRAFKSILGHVTFPQFTNWTGDSIVVDCAWSFFTAHRYMWIDTYAKLISSGSCYGMELEVRDSWHSEGALLAKGSPYSVRHLHMPSTGWSQDDGVFLRLTGRLTKSCSRSKFVFAYAPTGSSRLFFCSFLDSYYFCEKQKHCVPEHLKCDGYDHCGDGEDEGTYACSGITTTTEKSCPLAYYKCADGSCKFFSSDCKENQRSCPYGEHLCSDGSCRSFASQCSDYESYESDDRTWVAWAVGIPAVLISIMIIICKQCMKQSRRQPTYSTQMQPISAGPAATTDMSYMRASGDGPGGHLLSDYHGTSRPSPFVTPNASPNFTPRHSGVLTDMPDPNAPPTYSSLETDPTPSVPHPEPTAPVYDNNLQPGLQPPLPGFRDGLSSSASPPSDDFV</sequence>
<dbReference type="PROSITE" id="PS01209">
    <property type="entry name" value="LDLRA_1"/>
    <property type="match status" value="1"/>
</dbReference>
<protein>
    <submittedName>
        <fullName evidence="7">Uncharacterized protein LOC106161869</fullName>
    </submittedName>
</protein>
<keyword evidence="4" id="KW-0812">Transmembrane</keyword>
<reference evidence="7" key="1">
    <citation type="journal article" date="2015" name="Nat. Commun.">
        <title>The Lingula genome provides insights into brachiopod evolution and the origin of phosphate biomineralization.</title>
        <authorList>
            <person name="Luo Y.J."/>
            <person name="Takeuchi T."/>
            <person name="Koyanagi R."/>
            <person name="Yamada L."/>
            <person name="Kanda M."/>
            <person name="Khalturina M."/>
            <person name="Fujie M."/>
            <person name="Yamasaki S.I."/>
            <person name="Endo K."/>
            <person name="Satoh N."/>
        </authorList>
    </citation>
    <scope>NUCLEOTIDE SEQUENCE</scope>
</reference>
<dbReference type="InterPro" id="IPR036055">
    <property type="entry name" value="LDL_receptor-like_sf"/>
</dbReference>
<feature type="signal peptide" evidence="5">
    <location>
        <begin position="1"/>
        <end position="30"/>
    </location>
</feature>
<feature type="non-terminal residue" evidence="7">
    <location>
        <position position="573"/>
    </location>
</feature>
<keyword evidence="5" id="KW-0732">Signal</keyword>
<accession>A0A1S3I954</accession>
<dbReference type="OrthoDB" id="19606at2759"/>
<feature type="chain" id="PRO_5010248141" evidence="5">
    <location>
        <begin position="31"/>
        <end position="573"/>
    </location>
</feature>
<evidence type="ECO:0000313" key="7">
    <source>
        <dbReference type="RefSeq" id="XP_013394396.1"/>
    </source>
</evidence>
<dbReference type="PROSITE" id="PS50068">
    <property type="entry name" value="LDLRA_2"/>
    <property type="match status" value="1"/>
</dbReference>
<evidence type="ECO:0000313" key="6">
    <source>
        <dbReference type="Proteomes" id="UP000085678"/>
    </source>
</evidence>
<comment type="caution">
    <text evidence="2">Lacks conserved residue(s) required for the propagation of feature annotation.</text>
</comment>
<dbReference type="Gene3D" id="4.10.400.10">
    <property type="entry name" value="Low-density Lipoprotein Receptor"/>
    <property type="match status" value="1"/>
</dbReference>
<reference evidence="7" key="2">
    <citation type="submission" date="2025-08" db="UniProtKB">
        <authorList>
            <consortium name="RefSeq"/>
        </authorList>
    </citation>
    <scope>IDENTIFICATION</scope>
</reference>
<dbReference type="CDD" id="cd00112">
    <property type="entry name" value="LDLa"/>
    <property type="match status" value="1"/>
</dbReference>
<keyword evidence="1" id="KW-1015">Disulfide bond</keyword>
<evidence type="ECO:0000256" key="5">
    <source>
        <dbReference type="SAM" id="SignalP"/>
    </source>
</evidence>
<dbReference type="GeneID" id="106161869"/>
<organism evidence="6 7">
    <name type="scientific">Lingula anatina</name>
    <name type="common">Brachiopod</name>
    <name type="synonym">Lingula unguis</name>
    <dbReference type="NCBI Taxonomy" id="7574"/>
    <lineage>
        <taxon>Eukaryota</taxon>
        <taxon>Metazoa</taxon>
        <taxon>Spiralia</taxon>
        <taxon>Lophotrochozoa</taxon>
        <taxon>Brachiopoda</taxon>
        <taxon>Linguliformea</taxon>
        <taxon>Lingulata</taxon>
        <taxon>Lingulida</taxon>
        <taxon>Linguloidea</taxon>
        <taxon>Lingulidae</taxon>
        <taxon>Lingula</taxon>
    </lineage>
</organism>
<dbReference type="KEGG" id="lak:106161869"/>
<feature type="compositionally biased region" description="Polar residues" evidence="3">
    <location>
        <begin position="519"/>
        <end position="529"/>
    </location>
</feature>
<dbReference type="RefSeq" id="XP_013394396.1">
    <property type="nucleotide sequence ID" value="XM_013538942.1"/>
</dbReference>
<gene>
    <name evidence="7" type="primary">LOC106161869</name>
</gene>
<dbReference type="SUPFAM" id="SSF57424">
    <property type="entry name" value="LDL receptor-like module"/>
    <property type="match status" value="1"/>
</dbReference>
<evidence type="ECO:0000256" key="1">
    <source>
        <dbReference type="ARBA" id="ARBA00023157"/>
    </source>
</evidence>
<dbReference type="InterPro" id="IPR023415">
    <property type="entry name" value="LDLR_class-A_CS"/>
</dbReference>